<dbReference type="OrthoDB" id="2919059at2759"/>
<name>A0A0D7BN47_9AGAR</name>
<keyword evidence="2" id="KW-1185">Reference proteome</keyword>
<dbReference type="AlphaFoldDB" id="A0A0D7BN47"/>
<gene>
    <name evidence="1" type="ORF">CYLTODRAFT_109675</name>
</gene>
<dbReference type="Proteomes" id="UP000054007">
    <property type="component" value="Unassembled WGS sequence"/>
</dbReference>
<protein>
    <submittedName>
        <fullName evidence="1">Uncharacterized protein</fullName>
    </submittedName>
</protein>
<accession>A0A0D7BN47</accession>
<evidence type="ECO:0000313" key="1">
    <source>
        <dbReference type="EMBL" id="KIY71599.1"/>
    </source>
</evidence>
<sequence>MCMYAFLPTLDMMTIRFSFERTIRTARNKMLDHSPNDPAFPRSLANLTNSIVSSMNQVESNMLTQRYDRVTEGTKATKSSSISETARNLVEAEEALGRASQRHGVLVADFWAKLRRVIAQSSNHFTLARAVEEPPEAKCDAVAGIRLQCFDEEDKERVDAFNSVIYKDAGATQKLSDGLPTLSNVFSTKPEDKERVGELAGGNPFSRSGVPDEKVLADLLTQNDDDLSPVRNLGKRREIRSMFNTSTSNANPDVSIDHGRVHPSPYLDIILQFYSAEHKRKNGSVFQSVGQAQIYLHSAVAQNVAVGIGDAVVFCLVTNGPIGIVLSAWSVSANSLGVPYKNVPPDTPITFIAMRNPPKFDIREPNQALRFATFLLHLQHVHAPRLAKRFNNAREAFAKRWHDDDTSLRWTMKHQQESSEHKARFAEELDNRDKFAALNIPASRLQAPKSRLSLVSNS</sequence>
<reference evidence="1 2" key="1">
    <citation type="journal article" date="2015" name="Fungal Genet. Biol.">
        <title>Evolution of novel wood decay mechanisms in Agaricales revealed by the genome sequences of Fistulina hepatica and Cylindrobasidium torrendii.</title>
        <authorList>
            <person name="Floudas D."/>
            <person name="Held B.W."/>
            <person name="Riley R."/>
            <person name="Nagy L.G."/>
            <person name="Koehler G."/>
            <person name="Ransdell A.S."/>
            <person name="Younus H."/>
            <person name="Chow J."/>
            <person name="Chiniquy J."/>
            <person name="Lipzen A."/>
            <person name="Tritt A."/>
            <person name="Sun H."/>
            <person name="Haridas S."/>
            <person name="LaButti K."/>
            <person name="Ohm R.A."/>
            <person name="Kues U."/>
            <person name="Blanchette R.A."/>
            <person name="Grigoriev I.V."/>
            <person name="Minto R.E."/>
            <person name="Hibbett D.S."/>
        </authorList>
    </citation>
    <scope>NUCLEOTIDE SEQUENCE [LARGE SCALE GENOMIC DNA]</scope>
    <source>
        <strain evidence="1 2">FP15055 ss-10</strain>
    </source>
</reference>
<organism evidence="1 2">
    <name type="scientific">Cylindrobasidium torrendii FP15055 ss-10</name>
    <dbReference type="NCBI Taxonomy" id="1314674"/>
    <lineage>
        <taxon>Eukaryota</taxon>
        <taxon>Fungi</taxon>
        <taxon>Dikarya</taxon>
        <taxon>Basidiomycota</taxon>
        <taxon>Agaricomycotina</taxon>
        <taxon>Agaricomycetes</taxon>
        <taxon>Agaricomycetidae</taxon>
        <taxon>Agaricales</taxon>
        <taxon>Marasmiineae</taxon>
        <taxon>Physalacriaceae</taxon>
        <taxon>Cylindrobasidium</taxon>
    </lineage>
</organism>
<dbReference type="EMBL" id="KN880452">
    <property type="protein sequence ID" value="KIY71599.1"/>
    <property type="molecule type" value="Genomic_DNA"/>
</dbReference>
<proteinExistence type="predicted"/>
<evidence type="ECO:0000313" key="2">
    <source>
        <dbReference type="Proteomes" id="UP000054007"/>
    </source>
</evidence>